<protein>
    <submittedName>
        <fullName evidence="1">Uncharacterized protein</fullName>
    </submittedName>
</protein>
<name>A0A0B6ZP51_9EUPU</name>
<dbReference type="EMBL" id="HACG01022590">
    <property type="protein sequence ID" value="CEK69455.1"/>
    <property type="molecule type" value="Transcribed_RNA"/>
</dbReference>
<gene>
    <name evidence="1" type="primary">ORF70277</name>
</gene>
<accession>A0A0B6ZP51</accession>
<sequence>MGMIDDINALCSTYVETELEILKHLIEMGVQQGQARWCCLRIRKRNCVQCV</sequence>
<dbReference type="AlphaFoldDB" id="A0A0B6ZP51"/>
<reference evidence="1" key="1">
    <citation type="submission" date="2014-12" db="EMBL/GenBank/DDBJ databases">
        <title>Insight into the proteome of Arion vulgaris.</title>
        <authorList>
            <person name="Aradska J."/>
            <person name="Bulat T."/>
            <person name="Smidak R."/>
            <person name="Sarate P."/>
            <person name="Gangsoo J."/>
            <person name="Sialana F."/>
            <person name="Bilban M."/>
            <person name="Lubec G."/>
        </authorList>
    </citation>
    <scope>NUCLEOTIDE SEQUENCE</scope>
    <source>
        <tissue evidence="1">Skin</tissue>
    </source>
</reference>
<proteinExistence type="predicted"/>
<evidence type="ECO:0000313" key="1">
    <source>
        <dbReference type="EMBL" id="CEK69455.1"/>
    </source>
</evidence>
<organism evidence="1">
    <name type="scientific">Arion vulgaris</name>
    <dbReference type="NCBI Taxonomy" id="1028688"/>
    <lineage>
        <taxon>Eukaryota</taxon>
        <taxon>Metazoa</taxon>
        <taxon>Spiralia</taxon>
        <taxon>Lophotrochozoa</taxon>
        <taxon>Mollusca</taxon>
        <taxon>Gastropoda</taxon>
        <taxon>Heterobranchia</taxon>
        <taxon>Euthyneura</taxon>
        <taxon>Panpulmonata</taxon>
        <taxon>Eupulmonata</taxon>
        <taxon>Stylommatophora</taxon>
        <taxon>Helicina</taxon>
        <taxon>Arionoidea</taxon>
        <taxon>Arionidae</taxon>
        <taxon>Arion</taxon>
    </lineage>
</organism>